<feature type="compositionally biased region" description="Polar residues" evidence="1">
    <location>
        <begin position="339"/>
        <end position="360"/>
    </location>
</feature>
<dbReference type="EMBL" id="BABT02000014">
    <property type="protein sequence ID" value="GAA93681.1"/>
    <property type="molecule type" value="Genomic_DNA"/>
</dbReference>
<evidence type="ECO:0000313" key="3">
    <source>
        <dbReference type="Proteomes" id="UP000009131"/>
    </source>
</evidence>
<dbReference type="HOGENOM" id="CLU_769621_0_0_1"/>
<feature type="region of interest" description="Disordered" evidence="1">
    <location>
        <begin position="206"/>
        <end position="229"/>
    </location>
</feature>
<name>G7DSX1_MIXOS</name>
<reference evidence="2 3" key="2">
    <citation type="journal article" date="2012" name="Open Biol.">
        <title>Characteristics of nucleosomes and linker DNA regions on the genome of the basidiomycete Mixia osmundae revealed by mono- and dinucleosome mapping.</title>
        <authorList>
            <person name="Nishida H."/>
            <person name="Kondo S."/>
            <person name="Matsumoto T."/>
            <person name="Suzuki Y."/>
            <person name="Yoshikawa H."/>
            <person name="Taylor T.D."/>
            <person name="Sugiyama J."/>
        </authorList>
    </citation>
    <scope>NUCLEOTIDE SEQUENCE [LARGE SCALE GENOMIC DNA]</scope>
    <source>
        <strain evidence="3">CBS 9802 / IAM 14324 / JCM 22182 / KY 12970</strain>
    </source>
</reference>
<dbReference type="eggNOG" id="ENOG502S3QD">
    <property type="taxonomic scope" value="Eukaryota"/>
</dbReference>
<dbReference type="AlphaFoldDB" id="G7DSX1"/>
<accession>G7DSX1</accession>
<feature type="region of interest" description="Disordered" evidence="1">
    <location>
        <begin position="57"/>
        <end position="85"/>
    </location>
</feature>
<dbReference type="STRING" id="764103.G7DSX1"/>
<comment type="caution">
    <text evidence="2">The sequence shown here is derived from an EMBL/GenBank/DDBJ whole genome shotgun (WGS) entry which is preliminary data.</text>
</comment>
<dbReference type="Proteomes" id="UP000009131">
    <property type="component" value="Unassembled WGS sequence"/>
</dbReference>
<feature type="region of interest" description="Disordered" evidence="1">
    <location>
        <begin position="320"/>
        <end position="360"/>
    </location>
</feature>
<gene>
    <name evidence="2" type="primary">Mo00326</name>
    <name evidence="2" type="ORF">E5Q_00326</name>
</gene>
<dbReference type="RefSeq" id="XP_014565667.1">
    <property type="nucleotide sequence ID" value="XM_014710181.1"/>
</dbReference>
<feature type="region of interest" description="Disordered" evidence="1">
    <location>
        <begin position="1"/>
        <end position="24"/>
    </location>
</feature>
<feature type="compositionally biased region" description="Polar residues" evidence="1">
    <location>
        <begin position="75"/>
        <end position="85"/>
    </location>
</feature>
<dbReference type="OMA" id="AMREYAV"/>
<feature type="compositionally biased region" description="Polar residues" evidence="1">
    <location>
        <begin position="1"/>
        <end position="12"/>
    </location>
</feature>
<keyword evidence="3" id="KW-1185">Reference proteome</keyword>
<reference evidence="2 3" key="1">
    <citation type="journal article" date="2011" name="J. Gen. Appl. Microbiol.">
        <title>Draft genome sequencing of the enigmatic basidiomycete Mixia osmundae.</title>
        <authorList>
            <person name="Nishida H."/>
            <person name="Nagatsuka Y."/>
            <person name="Sugiyama J."/>
        </authorList>
    </citation>
    <scope>NUCLEOTIDE SEQUENCE [LARGE SCALE GENOMIC DNA]</scope>
    <source>
        <strain evidence="3">CBS 9802 / IAM 14324 / JCM 22182 / KY 12970</strain>
    </source>
</reference>
<dbReference type="InParanoid" id="G7DSX1"/>
<evidence type="ECO:0000313" key="2">
    <source>
        <dbReference type="EMBL" id="GAA93681.1"/>
    </source>
</evidence>
<feature type="compositionally biased region" description="Polar residues" evidence="1">
    <location>
        <begin position="206"/>
        <end position="228"/>
    </location>
</feature>
<protein>
    <submittedName>
        <fullName evidence="2">Uncharacterized protein</fullName>
    </submittedName>
</protein>
<proteinExistence type="predicted"/>
<sequence>MFKRLSQLSLNDSRPPLNSPYLQPAQSRSADFYASSLTRHVDCFSSPATYDGYFPLQASSASSQPPPLTNRSRRNSSVVGVPAQSTDRADLQQTLLATENVRHAMREYAVLLSQVTRAEAAISKSLRRLADTIDKDNSPAPTEALLSVAKLYEGLSEVDTRASKRTTAELRSMDDICDGLYKDITKSDKAHTSNLEQLNDRARANQVSYDRSMRSASGNTHPSQSSMPSHELVSSHASAHQRYIQNLTQIDQAFTFCRDGHGQQLSRRKSSLARQIAKGSCAMASLDWSRMLDETALAADEIGRIARLGSVCQARDLPEVPLLERPPTMERSNSDLKPASTTSTDEFQTVSSGSSVDALM</sequence>
<organism evidence="2 3">
    <name type="scientific">Mixia osmundae (strain CBS 9802 / IAM 14324 / JCM 22182 / KY 12970)</name>
    <dbReference type="NCBI Taxonomy" id="764103"/>
    <lineage>
        <taxon>Eukaryota</taxon>
        <taxon>Fungi</taxon>
        <taxon>Dikarya</taxon>
        <taxon>Basidiomycota</taxon>
        <taxon>Pucciniomycotina</taxon>
        <taxon>Mixiomycetes</taxon>
        <taxon>Mixiales</taxon>
        <taxon>Mixiaceae</taxon>
        <taxon>Mixia</taxon>
    </lineage>
</organism>
<evidence type="ECO:0000256" key="1">
    <source>
        <dbReference type="SAM" id="MobiDB-lite"/>
    </source>
</evidence>